<evidence type="ECO:0000313" key="1">
    <source>
        <dbReference type="EMBL" id="SFF62393.1"/>
    </source>
</evidence>
<protein>
    <submittedName>
        <fullName evidence="1">Uncharacterized protein</fullName>
    </submittedName>
</protein>
<name>A0A1I2K7H1_9BACI</name>
<proteinExistence type="predicted"/>
<gene>
    <name evidence="1" type="ORF">SAMN05216353_103172</name>
</gene>
<evidence type="ECO:0000313" key="2">
    <source>
        <dbReference type="Proteomes" id="UP000198897"/>
    </source>
</evidence>
<keyword evidence="2" id="KW-1185">Reference proteome</keyword>
<accession>A0A1I2K7H1</accession>
<dbReference type="Proteomes" id="UP000198897">
    <property type="component" value="Unassembled WGS sequence"/>
</dbReference>
<dbReference type="AlphaFoldDB" id="A0A1I2K7H1"/>
<organism evidence="1 2">
    <name type="scientific">Halobacillus alkaliphilus</name>
    <dbReference type="NCBI Taxonomy" id="396056"/>
    <lineage>
        <taxon>Bacteria</taxon>
        <taxon>Bacillati</taxon>
        <taxon>Bacillota</taxon>
        <taxon>Bacilli</taxon>
        <taxon>Bacillales</taxon>
        <taxon>Bacillaceae</taxon>
        <taxon>Halobacillus</taxon>
    </lineage>
</organism>
<dbReference type="EMBL" id="FOOG01000003">
    <property type="protein sequence ID" value="SFF62393.1"/>
    <property type="molecule type" value="Genomic_DNA"/>
</dbReference>
<reference evidence="2" key="1">
    <citation type="submission" date="2016-10" db="EMBL/GenBank/DDBJ databases">
        <authorList>
            <person name="Varghese N."/>
            <person name="Submissions S."/>
        </authorList>
    </citation>
    <scope>NUCLEOTIDE SEQUENCE [LARGE SCALE GENOMIC DNA]</scope>
    <source>
        <strain evidence="2">FP5</strain>
    </source>
</reference>
<sequence>MDTGFLITLIGKQGEDVLKLGRPSKGDGAG</sequence>